<protein>
    <submittedName>
        <fullName evidence="2">M48 family peptidase</fullName>
    </submittedName>
</protein>
<reference evidence="2 3" key="1">
    <citation type="submission" date="2019-03" db="EMBL/GenBank/DDBJ databases">
        <title>Diverse conjugative elements silence natural transformation in Legionella species.</title>
        <authorList>
            <person name="Durieux I."/>
            <person name="Ginevra C."/>
            <person name="Attaiech L."/>
            <person name="Picq K."/>
            <person name="Juan P.A."/>
            <person name="Jarraud S."/>
            <person name="Charpentier X."/>
        </authorList>
    </citation>
    <scope>NUCLEOTIDE SEQUENCE [LARGE SCALE GENOMIC DNA]</scope>
    <source>
        <strain evidence="2 3">HL-0427-4011</strain>
    </source>
</reference>
<dbReference type="Proteomes" id="UP000295517">
    <property type="component" value="Chromosome"/>
</dbReference>
<evidence type="ECO:0000313" key="3">
    <source>
        <dbReference type="Proteomes" id="UP000295517"/>
    </source>
</evidence>
<dbReference type="RefSeq" id="WP_135061214.1">
    <property type="nucleotide sequence ID" value="NZ_CP038254.1"/>
</dbReference>
<dbReference type="AlphaFoldDB" id="A0AAX1EJX0"/>
<organism evidence="2 3">
    <name type="scientific">Legionella israelensis</name>
    <dbReference type="NCBI Taxonomy" id="454"/>
    <lineage>
        <taxon>Bacteria</taxon>
        <taxon>Pseudomonadati</taxon>
        <taxon>Pseudomonadota</taxon>
        <taxon>Gammaproteobacteria</taxon>
        <taxon>Legionellales</taxon>
        <taxon>Legionellaceae</taxon>
        <taxon>Legionella</taxon>
    </lineage>
</organism>
<evidence type="ECO:0000259" key="1">
    <source>
        <dbReference type="Pfam" id="PF01863"/>
    </source>
</evidence>
<feature type="domain" description="YgjP-like metallopeptidase" evidence="1">
    <location>
        <begin position="24"/>
        <end position="229"/>
    </location>
</feature>
<sequence length="233" mass="27766">MKKKCIEIDGISIEITRKAIKNLNMRIYPPDGFVRVSAPFGLNEHFIHQFLQSKKDWIKEKKLQLQQRTPVSKNKLVTGESFYILGKRYRLLILSRAEQAEIKIKKDELCIYINAQTTEQQKQSLLDQWCKLHMTEKLPELIEKWSIIIGVKAKEWRIRKMKTRWGSCNVRAKRICLNLRLIHTPSLCMEYVLVHELVHLLEPSHNKRFYALMNKFMPEWKHYKQLLDSSSFL</sequence>
<dbReference type="Pfam" id="PF01863">
    <property type="entry name" value="YgjP-like"/>
    <property type="match status" value="1"/>
</dbReference>
<dbReference type="EMBL" id="CP038254">
    <property type="protein sequence ID" value="QBR85107.1"/>
    <property type="molecule type" value="Genomic_DNA"/>
</dbReference>
<evidence type="ECO:0000313" key="2">
    <source>
        <dbReference type="EMBL" id="QBR85107.1"/>
    </source>
</evidence>
<dbReference type="Gene3D" id="3.30.2010.10">
    <property type="entry name" value="Metalloproteases ('zincins'), catalytic domain"/>
    <property type="match status" value="1"/>
</dbReference>
<dbReference type="PANTHER" id="PTHR30399:SF1">
    <property type="entry name" value="UTP PYROPHOSPHATASE"/>
    <property type="match status" value="1"/>
</dbReference>
<dbReference type="InterPro" id="IPR053136">
    <property type="entry name" value="UTP_pyrophosphatase-like"/>
</dbReference>
<name>A0AAX1EJX0_9GAMM</name>
<dbReference type="PANTHER" id="PTHR30399">
    <property type="entry name" value="UNCHARACTERIZED PROTEIN YGJP"/>
    <property type="match status" value="1"/>
</dbReference>
<accession>A0AAX1EJX0</accession>
<gene>
    <name evidence="2" type="ORF">E3983_12555</name>
</gene>
<dbReference type="CDD" id="cd07344">
    <property type="entry name" value="M48_yhfN_like"/>
    <property type="match status" value="1"/>
</dbReference>
<proteinExistence type="predicted"/>
<dbReference type="InterPro" id="IPR002725">
    <property type="entry name" value="YgjP-like_metallopeptidase"/>
</dbReference>